<proteinExistence type="inferred from homology"/>
<comment type="similarity">
    <text evidence="2">Belongs to the alpha-ketoglutarate dehydrogenase family.</text>
</comment>
<dbReference type="RefSeq" id="XP_013284521.1">
    <property type="nucleotide sequence ID" value="XM_013429067.1"/>
</dbReference>
<dbReference type="Gene3D" id="3.40.50.970">
    <property type="match status" value="1"/>
</dbReference>
<dbReference type="FunFam" id="3.40.50.12470:FF:000003">
    <property type="entry name" value="2-oxoglutarate dehydrogenase E1 component"/>
    <property type="match status" value="1"/>
</dbReference>
<evidence type="ECO:0000256" key="7">
    <source>
        <dbReference type="ARBA" id="ARBA00040267"/>
    </source>
</evidence>
<dbReference type="SUPFAM" id="SSF52518">
    <property type="entry name" value="Thiamin diphosphate-binding fold (THDP-binding)"/>
    <property type="match status" value="2"/>
</dbReference>
<evidence type="ECO:0000256" key="1">
    <source>
        <dbReference type="ARBA" id="ARBA00001964"/>
    </source>
</evidence>
<dbReference type="PANTHER" id="PTHR23152">
    <property type="entry name" value="2-OXOGLUTARATE DEHYDROGENASE"/>
    <property type="match status" value="1"/>
</dbReference>
<dbReference type="Pfam" id="PF16078">
    <property type="entry name" value="2-oxogl_dehyd_N"/>
    <property type="match status" value="1"/>
</dbReference>
<dbReference type="NCBIfam" id="NF008907">
    <property type="entry name" value="PRK12270.1"/>
    <property type="match status" value="1"/>
</dbReference>
<dbReference type="NCBIfam" id="NF006914">
    <property type="entry name" value="PRK09404.1"/>
    <property type="match status" value="1"/>
</dbReference>
<dbReference type="Pfam" id="PF16870">
    <property type="entry name" value="OxoGdeHyase_C"/>
    <property type="match status" value="1"/>
</dbReference>
<organism evidence="10 11">
    <name type="scientific">Fonsecaea pedrosoi CBS 271.37</name>
    <dbReference type="NCBI Taxonomy" id="1442368"/>
    <lineage>
        <taxon>Eukaryota</taxon>
        <taxon>Fungi</taxon>
        <taxon>Dikarya</taxon>
        <taxon>Ascomycota</taxon>
        <taxon>Pezizomycotina</taxon>
        <taxon>Eurotiomycetes</taxon>
        <taxon>Chaetothyriomycetidae</taxon>
        <taxon>Chaetothyriales</taxon>
        <taxon>Herpotrichiellaceae</taxon>
        <taxon>Fonsecaea</taxon>
    </lineage>
</organism>
<keyword evidence="4" id="KW-0560">Oxidoreductase</keyword>
<evidence type="ECO:0000256" key="3">
    <source>
        <dbReference type="ARBA" id="ARBA00012280"/>
    </source>
</evidence>
<dbReference type="InterPro" id="IPR032106">
    <property type="entry name" value="2-oxogl_dehyd_N"/>
</dbReference>
<dbReference type="CDD" id="cd02016">
    <property type="entry name" value="TPP_E1_OGDC_like"/>
    <property type="match status" value="1"/>
</dbReference>
<dbReference type="Gene3D" id="1.10.287.1150">
    <property type="entry name" value="TPP helical domain"/>
    <property type="match status" value="1"/>
</dbReference>
<dbReference type="HOGENOM" id="CLU_004709_1_0_1"/>
<dbReference type="GO" id="GO:0004591">
    <property type="term" value="F:oxoglutarate dehydrogenase (succinyl-transferring) activity"/>
    <property type="evidence" value="ECO:0007669"/>
    <property type="project" value="UniProtKB-EC"/>
</dbReference>
<evidence type="ECO:0000256" key="2">
    <source>
        <dbReference type="ARBA" id="ARBA00006936"/>
    </source>
</evidence>
<sequence length="1117" mass="125289">MYAQWKTTPDDVDKSWQMYFRNLEARTVRVQSPRFSSTSTSAQDLGDRTIADVGTYINVKSLVRAYETLGHLKADIDPLGQRHYWTPAPEVPDELEVQSHKLREKDLDVEIDVRSAGILPYFTQSTRSSMPVRDIIAACEQIYCGTVAAEFAHIPNAQQRDWIRQRTETRHTIRYSDGEMKLVLDRLLRATLFETFLATKYPNRKRYGLDGSETLVPGIQALVDTSVECHGVEDLIIGSQHRGRLNLMGHLMQRPMEVTFYDFISEGKPHDSSLDGDVLTHLGGDCEREYPSGRIARMSLLPNPSHLEATNPVAAGKAKAIQHDQGDMEQSKSLFLNIHGDAAIAGQGIVYETMTLSKIPSFSVGGTIHVILNNQVGFTTDPQSSRSTTYCSDLAKTINAPIIHVNGDDVEAVVFACKLAADWRAQFKTDVFVDLVCYRKYGHNEIDQPKLTQPFMYDKIAQKLPAVDTYIQKLIRDKVLSKEEIQERKAQIWETLSHQHELSKDFQPDKVVAASASGHNEATSAQTQISAQTRMVFDSEQLKMVVDKSITVPENFTLHSTVKRAFNARQKSVSEGEVDWPTAEALAFGTLCLEGHHVRISGEDVERGTFSQRHAVVHNQLWKPGDDFADARRWTPLDHLSPDQARFHACNSPLSEFGVLGFEYGYSLGSPDSLVMWEAQFGDFANNAQVVIDQFIAGGATKWGQHSGLVLSLPHGYDGQGPEHSSARIERFLQLCNDDPRAYPSTEQVEQNLERGCNMRVAYPTTPANLFHLLRRQIHGHSRKPLVMFFSKSLLRHPFTRSPIEDFVGESRFRSVIHDSVSPAAVRSIILCSGQIYAALQKHRMQSQIDDDVALVRLEKLHPFPWSAVTTMLDTYHGADGVIWCQEEPMNGGAWSYVQPRLQAALAHSKHHQQLAGGRGVDGEMLIDFSDRDGLTRGSAGLRTGSGPYDDSSDNIIKDLVIISPYEAQMLKPDVRRSRRVTLHIDTPRPNIGIRPLDRLDLYNVSGMAVSPNLPTHFVTQFNLFAGQLYLSTFREYVEVCSTLGLTWQKAENGSSMAADGFIIWNSNGHRPTISRFSESPVAFRRYYHNIKPNHGPSQSSSSFTILPSYPQHFSRV</sequence>
<feature type="domain" description="Transketolase-like pyrimidine-binding" evidence="9">
    <location>
        <begin position="578"/>
        <end position="797"/>
    </location>
</feature>
<protein>
    <recommendedName>
        <fullName evidence="7">2-oxoglutarate dehydrogenase, mitochondrial</fullName>
        <ecNumber evidence="3">1.2.4.2</ecNumber>
    </recommendedName>
    <alternativeName>
        <fullName evidence="8">2-oxoglutarate dehydrogenase complex component E1</fullName>
    </alternativeName>
</protein>
<dbReference type="GO" id="GO:0005739">
    <property type="term" value="C:mitochondrion"/>
    <property type="evidence" value="ECO:0007669"/>
    <property type="project" value="TreeGrafter"/>
</dbReference>
<dbReference type="NCBIfam" id="TIGR00239">
    <property type="entry name" value="2oxo_dh_E1"/>
    <property type="match status" value="1"/>
</dbReference>
<evidence type="ECO:0000256" key="8">
    <source>
        <dbReference type="ARBA" id="ARBA00042984"/>
    </source>
</evidence>
<dbReference type="VEuPathDB" id="FungiDB:Z517_07329"/>
<dbReference type="Pfam" id="PF02779">
    <property type="entry name" value="Transket_pyr"/>
    <property type="match status" value="1"/>
</dbReference>
<comment type="cofactor">
    <cofactor evidence="1">
        <name>thiamine diphosphate</name>
        <dbReference type="ChEBI" id="CHEBI:58937"/>
    </cofactor>
</comment>
<evidence type="ECO:0000313" key="11">
    <source>
        <dbReference type="Proteomes" id="UP000053029"/>
    </source>
</evidence>
<dbReference type="PIRSF" id="PIRSF000157">
    <property type="entry name" value="Oxoglu_dh_E1"/>
    <property type="match status" value="1"/>
</dbReference>
<dbReference type="GO" id="GO:0045252">
    <property type="term" value="C:oxoglutarate dehydrogenase complex"/>
    <property type="evidence" value="ECO:0007669"/>
    <property type="project" value="TreeGrafter"/>
</dbReference>
<dbReference type="Pfam" id="PF00676">
    <property type="entry name" value="E1_dh"/>
    <property type="match status" value="1"/>
</dbReference>
<dbReference type="STRING" id="1442368.A0A0D2GIS5"/>
<reference evidence="10 11" key="1">
    <citation type="submission" date="2015-01" db="EMBL/GenBank/DDBJ databases">
        <title>The Genome Sequence of Fonsecaea pedrosoi CBS 271.37.</title>
        <authorList>
            <consortium name="The Broad Institute Genomics Platform"/>
            <person name="Cuomo C."/>
            <person name="de Hoog S."/>
            <person name="Gorbushina A."/>
            <person name="Stielow B."/>
            <person name="Teixiera M."/>
            <person name="Abouelleil A."/>
            <person name="Chapman S.B."/>
            <person name="Priest M."/>
            <person name="Young S.K."/>
            <person name="Wortman J."/>
            <person name="Nusbaum C."/>
            <person name="Birren B."/>
        </authorList>
    </citation>
    <scope>NUCLEOTIDE SEQUENCE [LARGE SCALE GENOMIC DNA]</scope>
    <source>
        <strain evidence="10 11">CBS 271.37</strain>
    </source>
</reference>
<dbReference type="GO" id="GO:0030976">
    <property type="term" value="F:thiamine pyrophosphate binding"/>
    <property type="evidence" value="ECO:0007669"/>
    <property type="project" value="InterPro"/>
</dbReference>
<dbReference type="InterPro" id="IPR029061">
    <property type="entry name" value="THDP-binding"/>
</dbReference>
<evidence type="ECO:0000259" key="9">
    <source>
        <dbReference type="SMART" id="SM00861"/>
    </source>
</evidence>
<dbReference type="Gene3D" id="3.40.50.12470">
    <property type="match status" value="1"/>
</dbReference>
<dbReference type="InterPro" id="IPR042179">
    <property type="entry name" value="KGD_C_sf"/>
</dbReference>
<evidence type="ECO:0000256" key="6">
    <source>
        <dbReference type="ARBA" id="ARBA00037426"/>
    </source>
</evidence>
<evidence type="ECO:0000256" key="4">
    <source>
        <dbReference type="ARBA" id="ARBA00023002"/>
    </source>
</evidence>
<dbReference type="PANTHER" id="PTHR23152:SF4">
    <property type="entry name" value="2-OXOADIPATE DEHYDROGENASE COMPLEX COMPONENT E1"/>
    <property type="match status" value="1"/>
</dbReference>
<dbReference type="InterPro" id="IPR005475">
    <property type="entry name" value="Transketolase-like_Pyr-bd"/>
</dbReference>
<dbReference type="SMART" id="SM00861">
    <property type="entry name" value="Transket_pyr"/>
    <property type="match status" value="1"/>
</dbReference>
<keyword evidence="11" id="KW-1185">Reference proteome</keyword>
<comment type="function">
    <text evidence="6">The 2-oxoglutarate dehydrogenase complex catalyzes the overall conversion of 2-oxoglutarate to succinyl-CoA and CO(2). It contains multiple copies of three enzymatic components: 2-oxoglutarate dehydrogenase (E1), dihydrolipoamide succinyltransferase (E2) and lipoamide dehydrogenase (E3).</text>
</comment>
<dbReference type="GeneID" id="25306819"/>
<gene>
    <name evidence="10" type="ORF">Z517_07329</name>
</gene>
<dbReference type="InterPro" id="IPR011603">
    <property type="entry name" value="2oxoglutarate_DH_E1"/>
</dbReference>
<dbReference type="GO" id="GO:0006099">
    <property type="term" value="P:tricarboxylic acid cycle"/>
    <property type="evidence" value="ECO:0007669"/>
    <property type="project" value="TreeGrafter"/>
</dbReference>
<evidence type="ECO:0000313" key="10">
    <source>
        <dbReference type="EMBL" id="KIW80713.1"/>
    </source>
</evidence>
<dbReference type="Proteomes" id="UP000053029">
    <property type="component" value="Unassembled WGS sequence"/>
</dbReference>
<evidence type="ECO:0000256" key="5">
    <source>
        <dbReference type="ARBA" id="ARBA00023052"/>
    </source>
</evidence>
<dbReference type="InterPro" id="IPR031717">
    <property type="entry name" value="ODO-1/KGD_C"/>
</dbReference>
<keyword evidence="5" id="KW-0786">Thiamine pyrophosphate</keyword>
<dbReference type="InterPro" id="IPR001017">
    <property type="entry name" value="DH_E1"/>
</dbReference>
<dbReference type="EC" id="1.2.4.2" evidence="3"/>
<dbReference type="AlphaFoldDB" id="A0A0D2GIS5"/>
<name>A0A0D2GIS5_9EURO</name>
<accession>A0A0D2GIS5</accession>
<dbReference type="Gene3D" id="3.40.50.11610">
    <property type="entry name" value="Multifunctional 2-oxoglutarate metabolism enzyme, C-terminal domain"/>
    <property type="match status" value="1"/>
</dbReference>
<dbReference type="EMBL" id="KN846972">
    <property type="protein sequence ID" value="KIW80713.1"/>
    <property type="molecule type" value="Genomic_DNA"/>
</dbReference>